<proteinExistence type="predicted"/>
<feature type="compositionally biased region" description="Basic and acidic residues" evidence="1">
    <location>
        <begin position="12"/>
        <end position="29"/>
    </location>
</feature>
<reference evidence="2 3" key="1">
    <citation type="submission" date="2024-09" db="EMBL/GenBank/DDBJ databases">
        <title>Chromosome-scale assembly of Riccia fluitans.</title>
        <authorList>
            <person name="Paukszto L."/>
            <person name="Sawicki J."/>
            <person name="Karawczyk K."/>
            <person name="Piernik-Szablinska J."/>
            <person name="Szczecinska M."/>
            <person name="Mazdziarz M."/>
        </authorList>
    </citation>
    <scope>NUCLEOTIDE SEQUENCE [LARGE SCALE GENOMIC DNA]</scope>
    <source>
        <strain evidence="2">Rf_01</strain>
        <tissue evidence="2">Aerial parts of the thallus</tissue>
    </source>
</reference>
<evidence type="ECO:0000256" key="1">
    <source>
        <dbReference type="SAM" id="MobiDB-lite"/>
    </source>
</evidence>
<feature type="compositionally biased region" description="Polar residues" evidence="1">
    <location>
        <begin position="149"/>
        <end position="161"/>
    </location>
</feature>
<evidence type="ECO:0000313" key="3">
    <source>
        <dbReference type="Proteomes" id="UP001605036"/>
    </source>
</evidence>
<dbReference type="Proteomes" id="UP001605036">
    <property type="component" value="Unassembled WGS sequence"/>
</dbReference>
<feature type="region of interest" description="Disordered" evidence="1">
    <location>
        <begin position="87"/>
        <end position="107"/>
    </location>
</feature>
<feature type="region of interest" description="Disordered" evidence="1">
    <location>
        <begin position="1"/>
        <end position="67"/>
    </location>
</feature>
<feature type="compositionally biased region" description="Low complexity" evidence="1">
    <location>
        <begin position="169"/>
        <end position="181"/>
    </location>
</feature>
<protein>
    <submittedName>
        <fullName evidence="2">Uncharacterized protein</fullName>
    </submittedName>
</protein>
<organism evidence="2 3">
    <name type="scientific">Riccia fluitans</name>
    <dbReference type="NCBI Taxonomy" id="41844"/>
    <lineage>
        <taxon>Eukaryota</taxon>
        <taxon>Viridiplantae</taxon>
        <taxon>Streptophyta</taxon>
        <taxon>Embryophyta</taxon>
        <taxon>Marchantiophyta</taxon>
        <taxon>Marchantiopsida</taxon>
        <taxon>Marchantiidae</taxon>
        <taxon>Marchantiales</taxon>
        <taxon>Ricciaceae</taxon>
        <taxon>Riccia</taxon>
    </lineage>
</organism>
<sequence>MEVRPGVANPGDPRRGLAPDRAAAEDASRQEGGPRPARRSPVSSNRFLTSREEESRLLATNAARRQRTRRIGKLAQCVAKAFQPTHTRGKTGLRGRRGVHRAAPYLSPGGYPRDEGIFRNPRGLARRAQEWIRLHPFAARNTPALSYFETPSSRSDPTFTRSGARRSQPAPEGPLAAARAALSSGTRFRDRS</sequence>
<feature type="region of interest" description="Disordered" evidence="1">
    <location>
        <begin position="148"/>
        <end position="192"/>
    </location>
</feature>
<name>A0ABD1XZ88_9MARC</name>
<dbReference type="EMBL" id="JBHFFA010000006">
    <property type="protein sequence ID" value="KAL2619813.1"/>
    <property type="molecule type" value="Genomic_DNA"/>
</dbReference>
<feature type="compositionally biased region" description="Basic residues" evidence="1">
    <location>
        <begin position="87"/>
        <end position="100"/>
    </location>
</feature>
<dbReference type="AlphaFoldDB" id="A0ABD1XZ88"/>
<comment type="caution">
    <text evidence="2">The sequence shown here is derived from an EMBL/GenBank/DDBJ whole genome shotgun (WGS) entry which is preliminary data.</text>
</comment>
<accession>A0ABD1XZ88</accession>
<evidence type="ECO:0000313" key="2">
    <source>
        <dbReference type="EMBL" id="KAL2619813.1"/>
    </source>
</evidence>
<keyword evidence="3" id="KW-1185">Reference proteome</keyword>
<gene>
    <name evidence="2" type="ORF">R1flu_000018</name>
</gene>